<dbReference type="Proteomes" id="UP000253472">
    <property type="component" value="Unassembled WGS sequence"/>
</dbReference>
<dbReference type="PANTHER" id="PTHR14344:SF3">
    <property type="entry name" value="WD REPEAT-CONTAINING PROTEIN 6"/>
    <property type="match status" value="1"/>
</dbReference>
<evidence type="ECO:0000256" key="5">
    <source>
        <dbReference type="ARBA" id="ARBA00022737"/>
    </source>
</evidence>
<protein>
    <submittedName>
        <fullName evidence="8">Regulator of Ty1 transposition protein 10</fullName>
    </submittedName>
</protein>
<keyword evidence="5" id="KW-0677">Repeat</keyword>
<keyword evidence="2" id="KW-0963">Cytoplasm</keyword>
<evidence type="ECO:0000256" key="6">
    <source>
        <dbReference type="ARBA" id="ARBA00038255"/>
    </source>
</evidence>
<keyword evidence="9" id="KW-1185">Reference proteome</keyword>
<dbReference type="SMART" id="SM00320">
    <property type="entry name" value="WD40"/>
    <property type="match status" value="11"/>
</dbReference>
<dbReference type="GO" id="GO:0005737">
    <property type="term" value="C:cytoplasm"/>
    <property type="evidence" value="ECO:0007669"/>
    <property type="project" value="UniProtKB-SubCell"/>
</dbReference>
<evidence type="ECO:0000313" key="9">
    <source>
        <dbReference type="Proteomes" id="UP000253472"/>
    </source>
</evidence>
<evidence type="ECO:0000256" key="4">
    <source>
        <dbReference type="ARBA" id="ARBA00022694"/>
    </source>
</evidence>
<dbReference type="AlphaFoldDB" id="A0A367XLQ7"/>
<dbReference type="PROSITE" id="PS50294">
    <property type="entry name" value="WD_REPEATS_REGION"/>
    <property type="match status" value="1"/>
</dbReference>
<gene>
    <name evidence="8" type="primary">RTT10_1</name>
    <name evidence="8" type="ORF">Cantr_04656</name>
</gene>
<comment type="similarity">
    <text evidence="6">Belongs to the WD repeat WDR6 family.</text>
</comment>
<dbReference type="SUPFAM" id="SSF50978">
    <property type="entry name" value="WD40 repeat-like"/>
    <property type="match status" value="3"/>
</dbReference>
<dbReference type="InterPro" id="IPR036322">
    <property type="entry name" value="WD40_repeat_dom_sf"/>
</dbReference>
<dbReference type="InterPro" id="IPR051973">
    <property type="entry name" value="tRNA_Anticodon_Mtase-Reg"/>
</dbReference>
<evidence type="ECO:0000256" key="2">
    <source>
        <dbReference type="ARBA" id="ARBA00022490"/>
    </source>
</evidence>
<sequence>MTVSEFNLISSKKEDRFHKLYHYGPVTCLKIHQDYVIAGYGPILKIFRVDDLNRTTLVFSQQVFKRNKIHHIEVNKTTGKMVISGAQSFMVLRFSDLIESHQATTLLEKTINEWITTSYVVDDDHILLLNSHNTVIKVDTRDYSVVAKIDCNEKSILYSGSIAKLDNGEIYVAAGTVMSGVIIWNLESREIRHTLTAHEGSIFGVKIDPTGTYIVSCSDDRSIKLYSFEDGVVLSTGWGHGSRIWSLSFFELEGDLLSDSIKVVSCGEDCTLRVWEYIPGNELLIQRELWENYHRGKHIWSGDVDNLRLNLAVTGGADGKIRLHNLNPQSMTRHPLHAIADSINVSFSKSEFIRDYFELQDSTVLVLLTSSGHVVYCRNGSFSSIGQFSEFSNFGIVGGFPGSNVVAIGASNGDILCVDFNSTVPQISWIKAITTIIGQNKVKNLHFSCISGRCFVLVDCPNPKVPFVLVELEYSTQGMGLLHMREVAKTDPRFPLTSFTVDVTNNWLILASKKVSIQVVDLESLDTSIFRKLSPGDTISSVSVTETGDRSADLLVLARDGTYTIARVNLLRSEFSLDILQQNKITRGFIEGGFMHHRDLILYGFKSSYFFVWNETKQIEIMNENCGGSGHRNFKFYTNAQDDTFRFIYTSKDELCSRTHNVRFKENFGLVQNGTHGREIRDLAISRDTKLVVTSSEDSSICISKLASTGEMTNVWSMNNHMSGMQKIKFLNDVFIASSAANEEFIIWKLTLLHDVPMLAEYNRLQPTKSVPDLRVMDFCSFETSNGFVISTVYSDSNVKVWNFDFESGFEQIDSFFYGTCCILNCAFIELKDIKYLVLGTTDGFVSLWDVSGATSRKGNAKMVASKQLHQSGVKALELLEDNHSYTMVTGGDDNAIVVSRIVAAEADDGIGLSIEAADGTESAASATITSIAALSHDRFVATSVDQVVRLWSFAHGRLECLGATYTTVADTGCCDATTIDGKDIVVIGGAGISSWIVD</sequence>
<feature type="repeat" description="WD" evidence="7">
    <location>
        <begin position="195"/>
        <end position="236"/>
    </location>
</feature>
<dbReference type="PROSITE" id="PS50082">
    <property type="entry name" value="WD_REPEATS_2"/>
    <property type="match status" value="1"/>
</dbReference>
<evidence type="ECO:0000256" key="7">
    <source>
        <dbReference type="PROSITE-ProRule" id="PRU00221"/>
    </source>
</evidence>
<evidence type="ECO:0000256" key="1">
    <source>
        <dbReference type="ARBA" id="ARBA00004496"/>
    </source>
</evidence>
<comment type="subcellular location">
    <subcellularLocation>
        <location evidence="1">Cytoplasm</location>
    </subcellularLocation>
</comment>
<dbReference type="STRING" id="5486.A0A367XLQ7"/>
<proteinExistence type="inferred from homology"/>
<keyword evidence="4" id="KW-0819">tRNA processing</keyword>
<evidence type="ECO:0000256" key="3">
    <source>
        <dbReference type="ARBA" id="ARBA00022574"/>
    </source>
</evidence>
<dbReference type="InterPro" id="IPR015943">
    <property type="entry name" value="WD40/YVTN_repeat-like_dom_sf"/>
</dbReference>
<dbReference type="Gene3D" id="2.130.10.10">
    <property type="entry name" value="YVTN repeat-like/Quinoprotein amine dehydrogenase"/>
    <property type="match status" value="3"/>
</dbReference>
<keyword evidence="3 7" id="KW-0853">WD repeat</keyword>
<reference evidence="8 9" key="1">
    <citation type="submission" date="2018-06" db="EMBL/GenBank/DDBJ databases">
        <title>Whole genome sequencing of Candida tropicalis (genome annotated by CSBL at Korea University).</title>
        <authorList>
            <person name="Ahn J."/>
        </authorList>
    </citation>
    <scope>NUCLEOTIDE SEQUENCE [LARGE SCALE GENOMIC DNA]</scope>
    <source>
        <strain evidence="8 9">ATCC 20962</strain>
    </source>
</reference>
<dbReference type="EMBL" id="QLNQ01000030">
    <property type="protein sequence ID" value="RCK54587.1"/>
    <property type="molecule type" value="Genomic_DNA"/>
</dbReference>
<evidence type="ECO:0000313" key="8">
    <source>
        <dbReference type="EMBL" id="RCK54587.1"/>
    </source>
</evidence>
<accession>A0A367XLQ7</accession>
<dbReference type="GO" id="GO:0030488">
    <property type="term" value="P:tRNA methylation"/>
    <property type="evidence" value="ECO:0007669"/>
    <property type="project" value="TreeGrafter"/>
</dbReference>
<dbReference type="Pfam" id="PF00400">
    <property type="entry name" value="WD40"/>
    <property type="match status" value="3"/>
</dbReference>
<comment type="caution">
    <text evidence="8">The sequence shown here is derived from an EMBL/GenBank/DDBJ whole genome shotgun (WGS) entry which is preliminary data.</text>
</comment>
<dbReference type="OrthoDB" id="66881at2759"/>
<dbReference type="PANTHER" id="PTHR14344">
    <property type="entry name" value="WD REPEAT PROTEIN"/>
    <property type="match status" value="1"/>
</dbReference>
<organism evidence="8 9">
    <name type="scientific">Candida viswanathii</name>
    <dbReference type="NCBI Taxonomy" id="5486"/>
    <lineage>
        <taxon>Eukaryota</taxon>
        <taxon>Fungi</taxon>
        <taxon>Dikarya</taxon>
        <taxon>Ascomycota</taxon>
        <taxon>Saccharomycotina</taxon>
        <taxon>Pichiomycetes</taxon>
        <taxon>Debaryomycetaceae</taxon>
        <taxon>Candida/Lodderomyces clade</taxon>
        <taxon>Candida</taxon>
    </lineage>
</organism>
<name>A0A367XLQ7_9ASCO</name>
<dbReference type="InterPro" id="IPR001680">
    <property type="entry name" value="WD40_rpt"/>
</dbReference>